<dbReference type="RefSeq" id="WP_198153225.1">
    <property type="nucleotide sequence ID" value="NZ_LOEE01000019.1"/>
</dbReference>
<accession>A0A140L9D3</accession>
<gene>
    <name evidence="1" type="ORF">AN619_06880</name>
</gene>
<organism evidence="1 2">
    <name type="scientific">Thermotalea metallivorans</name>
    <dbReference type="NCBI Taxonomy" id="520762"/>
    <lineage>
        <taxon>Bacteria</taxon>
        <taxon>Bacillati</taxon>
        <taxon>Bacillota</taxon>
        <taxon>Clostridia</taxon>
        <taxon>Peptostreptococcales</taxon>
        <taxon>Thermotaleaceae</taxon>
        <taxon>Thermotalea</taxon>
    </lineage>
</organism>
<evidence type="ECO:0000313" key="2">
    <source>
        <dbReference type="Proteomes" id="UP000070456"/>
    </source>
</evidence>
<dbReference type="AlphaFoldDB" id="A0A140L9D3"/>
<name>A0A140L9D3_9FIRM</name>
<reference evidence="1 2" key="1">
    <citation type="submission" date="2015-12" db="EMBL/GenBank/DDBJ databases">
        <title>Draft genome sequence of the thermoanaerobe Thermotalea metallivorans, an isolate from the runoff channel of the Great Artesian Basin, Australia.</title>
        <authorList>
            <person name="Patel B.K."/>
        </authorList>
    </citation>
    <scope>NUCLEOTIDE SEQUENCE [LARGE SCALE GENOMIC DNA]</scope>
    <source>
        <strain evidence="1 2">B2-1</strain>
    </source>
</reference>
<dbReference type="Proteomes" id="UP000070456">
    <property type="component" value="Unassembled WGS sequence"/>
</dbReference>
<sequence length="57" mass="6912">MYFTEGRLRTYERMMQEKPKHDREPVKPVREDDCAQCRYFDKHSGKCSKEKCVIPDD</sequence>
<keyword evidence="2" id="KW-1185">Reference proteome</keyword>
<dbReference type="EMBL" id="LOEE01000019">
    <property type="protein sequence ID" value="KXG77158.1"/>
    <property type="molecule type" value="Genomic_DNA"/>
</dbReference>
<evidence type="ECO:0000313" key="1">
    <source>
        <dbReference type="EMBL" id="KXG77158.1"/>
    </source>
</evidence>
<proteinExistence type="predicted"/>
<dbReference type="STRING" id="520762.AN619_06880"/>
<protein>
    <submittedName>
        <fullName evidence="1">Uncharacterized protein</fullName>
    </submittedName>
</protein>
<comment type="caution">
    <text evidence="1">The sequence shown here is derived from an EMBL/GenBank/DDBJ whole genome shotgun (WGS) entry which is preliminary data.</text>
</comment>